<reference evidence="1 2" key="1">
    <citation type="journal article" date="2023" name="Genes (Basel)">
        <title>Chromosome-Level Genome Assembly and Circadian Gene Repertoire of the Patagonia Blennie Eleginops maclovinus-The Closest Ancestral Proxy of Antarctic Cryonotothenioids.</title>
        <authorList>
            <person name="Cheng C.C."/>
            <person name="Rivera-Colon A.G."/>
            <person name="Minhas B.F."/>
            <person name="Wilson L."/>
            <person name="Rayamajhi N."/>
            <person name="Vargas-Chacoff L."/>
            <person name="Catchen J.M."/>
        </authorList>
    </citation>
    <scope>NUCLEOTIDE SEQUENCE [LARGE SCALE GENOMIC DNA]</scope>
    <source>
        <strain evidence="1">JMC-PN-2008</strain>
    </source>
</reference>
<keyword evidence="2" id="KW-1185">Reference proteome</keyword>
<reference evidence="1 2" key="2">
    <citation type="journal article" date="2023" name="Mol. Biol. Evol.">
        <title>Genomics of Secondarily Temperate Adaptation in the Only Non-Antarctic Icefish.</title>
        <authorList>
            <person name="Rivera-Colon A.G."/>
            <person name="Rayamajhi N."/>
            <person name="Minhas B.F."/>
            <person name="Madrigal G."/>
            <person name="Bilyk K.T."/>
            <person name="Yoon V."/>
            <person name="Hune M."/>
            <person name="Gregory S."/>
            <person name="Cheng C.H.C."/>
            <person name="Catchen J.M."/>
        </authorList>
    </citation>
    <scope>NUCLEOTIDE SEQUENCE [LARGE SCALE GENOMIC DNA]</scope>
    <source>
        <strain evidence="1">JMC-PN-2008</strain>
    </source>
</reference>
<dbReference type="Proteomes" id="UP001346869">
    <property type="component" value="Unassembled WGS sequence"/>
</dbReference>
<comment type="caution">
    <text evidence="1">The sequence shown here is derived from an EMBL/GenBank/DDBJ whole genome shotgun (WGS) entry which is preliminary data.</text>
</comment>
<gene>
    <name evidence="1" type="ORF">PBY51_018662</name>
</gene>
<evidence type="ECO:0000313" key="1">
    <source>
        <dbReference type="EMBL" id="KAK5873637.1"/>
    </source>
</evidence>
<protein>
    <submittedName>
        <fullName evidence="1">Uncharacterized protein</fullName>
    </submittedName>
</protein>
<name>A0AAN7Y7L7_ELEMC</name>
<dbReference type="AlphaFoldDB" id="A0AAN7Y7L7"/>
<dbReference type="EMBL" id="JAUZQC010000003">
    <property type="protein sequence ID" value="KAK5873637.1"/>
    <property type="molecule type" value="Genomic_DNA"/>
</dbReference>
<evidence type="ECO:0000313" key="2">
    <source>
        <dbReference type="Proteomes" id="UP001346869"/>
    </source>
</evidence>
<sequence>MHVGEKRGPCVHSSQALRYTGRGPDRVSGRETDAPIELSVIPPQTQTDCEDLYKLRATRHTMCLPGGSQ</sequence>
<proteinExistence type="predicted"/>
<accession>A0AAN7Y7L7</accession>
<organism evidence="1 2">
    <name type="scientific">Eleginops maclovinus</name>
    <name type="common">Patagonian blennie</name>
    <name type="synonym">Eleginus maclovinus</name>
    <dbReference type="NCBI Taxonomy" id="56733"/>
    <lineage>
        <taxon>Eukaryota</taxon>
        <taxon>Metazoa</taxon>
        <taxon>Chordata</taxon>
        <taxon>Craniata</taxon>
        <taxon>Vertebrata</taxon>
        <taxon>Euteleostomi</taxon>
        <taxon>Actinopterygii</taxon>
        <taxon>Neopterygii</taxon>
        <taxon>Teleostei</taxon>
        <taxon>Neoteleostei</taxon>
        <taxon>Acanthomorphata</taxon>
        <taxon>Eupercaria</taxon>
        <taxon>Perciformes</taxon>
        <taxon>Notothenioidei</taxon>
        <taxon>Eleginopidae</taxon>
        <taxon>Eleginops</taxon>
    </lineage>
</organism>